<dbReference type="Pfam" id="PF03466">
    <property type="entry name" value="LysR_substrate"/>
    <property type="match status" value="1"/>
</dbReference>
<keyword evidence="4" id="KW-0804">Transcription</keyword>
<evidence type="ECO:0000256" key="1">
    <source>
        <dbReference type="ARBA" id="ARBA00009437"/>
    </source>
</evidence>
<dbReference type="SUPFAM" id="SSF46785">
    <property type="entry name" value="Winged helix' DNA-binding domain"/>
    <property type="match status" value="1"/>
</dbReference>
<dbReference type="InterPro" id="IPR000847">
    <property type="entry name" value="LysR_HTH_N"/>
</dbReference>
<dbReference type="CDD" id="cd08440">
    <property type="entry name" value="PBP2_LTTR_like_4"/>
    <property type="match status" value="1"/>
</dbReference>
<dbReference type="EMBL" id="JACSQK010000006">
    <property type="protein sequence ID" value="MBD7961321.1"/>
    <property type="molecule type" value="Genomic_DNA"/>
</dbReference>
<evidence type="ECO:0000313" key="6">
    <source>
        <dbReference type="EMBL" id="MBD7961321.1"/>
    </source>
</evidence>
<dbReference type="InterPro" id="IPR036390">
    <property type="entry name" value="WH_DNA-bd_sf"/>
</dbReference>
<keyword evidence="2" id="KW-0805">Transcription regulation</keyword>
<dbReference type="PANTHER" id="PTHR30419">
    <property type="entry name" value="HTH-TYPE TRANSCRIPTIONAL REGULATOR YBHD"/>
    <property type="match status" value="1"/>
</dbReference>
<keyword evidence="7" id="KW-1185">Reference proteome</keyword>
<sequence length="301" mass="33154">MGLRKKFKLLEIESFLKAVETKNFKLAADKMHISAPAFTRRIQNLENSLGVKLFERNTRSIELTVTGREFYREVSQWIDGFDHIVAKSSALQQQRTITITIACVPSVAYYFLPKYISAFTSTRGNVRINVFDASANDVLIAVSKGEVDFGINFIGNQELDLDFLPIATDQFVLACRQDHPLAQRKRIDWKELEGLTLIGVGKTSGNRVLQDIALASHGVSLALQFEAKHVTTVVGMVEAGIGVAAVPSLAMPALNHPVLASVPLVAPKVTRNIGLIKRKGMALEETAQDFYDAILRASAVE</sequence>
<dbReference type="InterPro" id="IPR050950">
    <property type="entry name" value="HTH-type_LysR_regulators"/>
</dbReference>
<dbReference type="Gene3D" id="1.10.10.10">
    <property type="entry name" value="Winged helix-like DNA-binding domain superfamily/Winged helix DNA-binding domain"/>
    <property type="match status" value="1"/>
</dbReference>
<dbReference type="PROSITE" id="PS50931">
    <property type="entry name" value="HTH_LYSR"/>
    <property type="match status" value="1"/>
</dbReference>
<dbReference type="SUPFAM" id="SSF53850">
    <property type="entry name" value="Periplasmic binding protein-like II"/>
    <property type="match status" value="1"/>
</dbReference>
<feature type="domain" description="HTH lysR-type" evidence="5">
    <location>
        <begin position="1"/>
        <end position="64"/>
    </location>
</feature>
<evidence type="ECO:0000313" key="7">
    <source>
        <dbReference type="Proteomes" id="UP000634919"/>
    </source>
</evidence>
<evidence type="ECO:0000256" key="3">
    <source>
        <dbReference type="ARBA" id="ARBA00023125"/>
    </source>
</evidence>
<proteinExistence type="inferred from homology"/>
<name>A0ABR8SCX0_9BURK</name>
<dbReference type="Gene3D" id="3.40.190.290">
    <property type="match status" value="1"/>
</dbReference>
<evidence type="ECO:0000256" key="2">
    <source>
        <dbReference type="ARBA" id="ARBA00023015"/>
    </source>
</evidence>
<reference evidence="6 7" key="1">
    <citation type="submission" date="2020-08" db="EMBL/GenBank/DDBJ databases">
        <title>A Genomic Blueprint of the Chicken Gut Microbiome.</title>
        <authorList>
            <person name="Gilroy R."/>
            <person name="Ravi A."/>
            <person name="Getino M."/>
            <person name="Pursley I."/>
            <person name="Horton D.L."/>
            <person name="Alikhan N.-F."/>
            <person name="Baker D."/>
            <person name="Gharbi K."/>
            <person name="Hall N."/>
            <person name="Watson M."/>
            <person name="Adriaenssens E.M."/>
            <person name="Foster-Nyarko E."/>
            <person name="Jarju S."/>
            <person name="Secka A."/>
            <person name="Antonio M."/>
            <person name="Oren A."/>
            <person name="Chaudhuri R."/>
            <person name="La Ragione R.M."/>
            <person name="Hildebrand F."/>
            <person name="Pallen M.J."/>
        </authorList>
    </citation>
    <scope>NUCLEOTIDE SEQUENCE [LARGE SCALE GENOMIC DNA]</scope>
    <source>
        <strain evidence="6 7">Sa2CVA6</strain>
    </source>
</reference>
<evidence type="ECO:0000259" key="5">
    <source>
        <dbReference type="PROSITE" id="PS50931"/>
    </source>
</evidence>
<dbReference type="Proteomes" id="UP000634919">
    <property type="component" value="Unassembled WGS sequence"/>
</dbReference>
<keyword evidence="3" id="KW-0238">DNA-binding</keyword>
<evidence type="ECO:0000256" key="4">
    <source>
        <dbReference type="ARBA" id="ARBA00023163"/>
    </source>
</evidence>
<dbReference type="RefSeq" id="WP_191723735.1">
    <property type="nucleotide sequence ID" value="NZ_JACSQK010000006.1"/>
</dbReference>
<dbReference type="PRINTS" id="PR00039">
    <property type="entry name" value="HTHLYSR"/>
</dbReference>
<dbReference type="InterPro" id="IPR005119">
    <property type="entry name" value="LysR_subst-bd"/>
</dbReference>
<accession>A0ABR8SCX0</accession>
<comment type="caution">
    <text evidence="6">The sequence shown here is derived from an EMBL/GenBank/DDBJ whole genome shotgun (WGS) entry which is preliminary data.</text>
</comment>
<dbReference type="PANTHER" id="PTHR30419:SF8">
    <property type="entry name" value="NITROGEN ASSIMILATION TRANSCRIPTIONAL ACTIVATOR-RELATED"/>
    <property type="match status" value="1"/>
</dbReference>
<dbReference type="Pfam" id="PF00126">
    <property type="entry name" value="HTH_1"/>
    <property type="match status" value="1"/>
</dbReference>
<gene>
    <name evidence="6" type="ORF">H9646_12590</name>
</gene>
<organism evidence="6 7">
    <name type="scientific">Comamonas avium</name>
    <dbReference type="NCBI Taxonomy" id="2762231"/>
    <lineage>
        <taxon>Bacteria</taxon>
        <taxon>Pseudomonadati</taxon>
        <taxon>Pseudomonadota</taxon>
        <taxon>Betaproteobacteria</taxon>
        <taxon>Burkholderiales</taxon>
        <taxon>Comamonadaceae</taxon>
        <taxon>Comamonas</taxon>
    </lineage>
</organism>
<comment type="similarity">
    <text evidence="1">Belongs to the LysR transcriptional regulatory family.</text>
</comment>
<dbReference type="InterPro" id="IPR036388">
    <property type="entry name" value="WH-like_DNA-bd_sf"/>
</dbReference>
<protein>
    <submittedName>
        <fullName evidence="6">LysR family transcriptional regulator</fullName>
    </submittedName>
</protein>